<dbReference type="Gene3D" id="3.30.40.10">
    <property type="entry name" value="Zinc/RING finger domain, C3HC4 (zinc finger)"/>
    <property type="match status" value="3"/>
</dbReference>
<reference evidence="6" key="1">
    <citation type="submission" date="2022-11" db="EMBL/GenBank/DDBJ databases">
        <authorList>
            <person name="Morgan W.R."/>
            <person name="Tartar A."/>
        </authorList>
    </citation>
    <scope>NUCLEOTIDE SEQUENCE</scope>
    <source>
        <strain evidence="6">ARSEF 373</strain>
    </source>
</reference>
<accession>A0AAV2YPM7</accession>
<dbReference type="AlphaFoldDB" id="A0AAV2YPM7"/>
<dbReference type="SUPFAM" id="SSF55961">
    <property type="entry name" value="Bet v1-like"/>
    <property type="match status" value="3"/>
</dbReference>
<dbReference type="CDD" id="cd00065">
    <property type="entry name" value="FYVE_like_SF"/>
    <property type="match status" value="1"/>
</dbReference>
<feature type="domain" description="FYVE-type" evidence="5">
    <location>
        <begin position="1133"/>
        <end position="1195"/>
    </location>
</feature>
<feature type="domain" description="FYVE-type" evidence="5">
    <location>
        <begin position="295"/>
        <end position="361"/>
    </location>
</feature>
<dbReference type="InterPro" id="IPR017455">
    <property type="entry name" value="Znf_FYVE-rel"/>
</dbReference>
<proteinExistence type="predicted"/>
<evidence type="ECO:0000256" key="3">
    <source>
        <dbReference type="ARBA" id="ARBA00022833"/>
    </source>
</evidence>
<dbReference type="GO" id="GO:0008270">
    <property type="term" value="F:zinc ion binding"/>
    <property type="evidence" value="ECO:0007669"/>
    <property type="project" value="UniProtKB-KW"/>
</dbReference>
<comment type="caution">
    <text evidence="6">The sequence shown here is derived from an EMBL/GenBank/DDBJ whole genome shotgun (WGS) entry which is preliminary data.</text>
</comment>
<name>A0AAV2YPM7_9STRA</name>
<keyword evidence="3" id="KW-0862">Zinc</keyword>
<dbReference type="PANTHER" id="PTHR13510:SF44">
    <property type="entry name" value="RABENOSYN-5"/>
    <property type="match status" value="1"/>
</dbReference>
<dbReference type="PROSITE" id="PS50178">
    <property type="entry name" value="ZF_FYVE"/>
    <property type="match status" value="3"/>
</dbReference>
<evidence type="ECO:0000313" key="7">
    <source>
        <dbReference type="Proteomes" id="UP001146120"/>
    </source>
</evidence>
<evidence type="ECO:0000313" key="6">
    <source>
        <dbReference type="EMBL" id="DAZ94574.1"/>
    </source>
</evidence>
<evidence type="ECO:0000259" key="5">
    <source>
        <dbReference type="PROSITE" id="PS50178"/>
    </source>
</evidence>
<dbReference type="InterPro" id="IPR013083">
    <property type="entry name" value="Znf_RING/FYVE/PHD"/>
</dbReference>
<dbReference type="PANTHER" id="PTHR13510">
    <property type="entry name" value="FYVE-FINGER-CONTAINING RAB5 EFFECTOR PROTEIN RABENOSYN-5-RELATED"/>
    <property type="match status" value="1"/>
</dbReference>
<organism evidence="6 7">
    <name type="scientific">Lagenidium giganteum</name>
    <dbReference type="NCBI Taxonomy" id="4803"/>
    <lineage>
        <taxon>Eukaryota</taxon>
        <taxon>Sar</taxon>
        <taxon>Stramenopiles</taxon>
        <taxon>Oomycota</taxon>
        <taxon>Peronosporomycetes</taxon>
        <taxon>Pythiales</taxon>
        <taxon>Pythiaceae</taxon>
    </lineage>
</organism>
<dbReference type="InterPro" id="IPR052727">
    <property type="entry name" value="Rab4/Rab5_effector"/>
</dbReference>
<dbReference type="EMBL" id="DAKRPA010000243">
    <property type="protein sequence ID" value="DAZ94574.1"/>
    <property type="molecule type" value="Genomic_DNA"/>
</dbReference>
<dbReference type="Proteomes" id="UP001146120">
    <property type="component" value="Unassembled WGS sequence"/>
</dbReference>
<gene>
    <name evidence="6" type="ORF">N0F65_004334</name>
</gene>
<evidence type="ECO:0000256" key="1">
    <source>
        <dbReference type="ARBA" id="ARBA00022723"/>
    </source>
</evidence>
<dbReference type="InterPro" id="IPR011011">
    <property type="entry name" value="Znf_FYVE_PHD"/>
</dbReference>
<dbReference type="SUPFAM" id="SSF57903">
    <property type="entry name" value="FYVE/PHD zinc finger"/>
    <property type="match status" value="3"/>
</dbReference>
<keyword evidence="7" id="KW-1185">Reference proteome</keyword>
<reference evidence="6" key="2">
    <citation type="journal article" date="2023" name="Microbiol Resour">
        <title>Decontamination and Annotation of the Draft Genome Sequence of the Oomycete Lagenidium giganteum ARSEF 373.</title>
        <authorList>
            <person name="Morgan W.R."/>
            <person name="Tartar A."/>
        </authorList>
    </citation>
    <scope>NUCLEOTIDE SEQUENCE</scope>
    <source>
        <strain evidence="6">ARSEF 373</strain>
    </source>
</reference>
<sequence length="1212" mass="136318">MKFPLPEKLFPPLPLEMADVVEAKLAAIAEDLVARRIREYDVHLYDRKSFIDMRYWNLLKKRENISVFQRKNSPPATTHSSQSLVSDDSKSYLLGLGSVVGTLEDAIFGMLGTTTTAMKVRTSYIGDHLVDAAVLRTIVEPTVEEPLRFVGVKWMVKKPVFKRLVRHRDFVFLESIGIRTNSKGERIGYHLLHSVDLPLFPSFQSLDIVRAKLSFCYLYRQRDASTIDCFLRGQVDPNGKIPAKLVALSGAEGLISCWRSIRSAEMKKITHFLRLQTSKRARTETTTSTIDASSSKRSTHCTLCTDGFSFFTSAHVCQICSERFCSKCVVERTVSFLVDGSIDRIVRRSMEFCTTCMLEVKRTSALQVAAEQLQEEEQHHYAPALSWEADAVWNNSGRTTASSAAHLESSMASWSGSVCSSQGSVHEGTRNRIMKFPVKESPFPQAELSRNLEQRLRHEADELVDRYMHAYDVHLYENGGVADLCDWSLIKKREGISMYTHRRSKRDLAKDDSNLYLLGLGNIAGRLEDTVYGVFASTTEAMHVRTSYLQVDLSDSALLHTLAGPSPDDPLRFMGIKWMVKKPRWQGIVRHRDFVMIESIGITSNSRGERIGYHLFKSVDLPCYPELKQSNIVRGRLSVCYLYRQRNKGCVDVYLRGRADAMGNVPTSIVATSAADVFISCWRSVRCAELNKLAYLFQQNTRQRVERASCQSSSAVSIRSGLTARGTVGMNDEVIQRCTLCLTQFGVWGGKKQCQLCDEMHCSRCTISRKISFLVNSKTVIRKKIAACTACMVKVKSLNPLDIARDHVNHHANTGFPSTVLGDAHSTAFPSVLAPPRVTMNFPLNDKYFPTVELEDVDAKSYRRLAREIVKKTLDQEMHYRYERKQQLDNNKWKFLKSKDRLRVYKRAATTPTANEIPMLLAVGAIEGTLEDAIYGVHHKNTEEMRTTTSFLNSNTLDAAVLATIESGTNEDPFHFLGLKWRITRTPGGTLISNRDVCVLDHMGIGVDSHGNRYGYHMMKSVDIPWCPAFQDKSIIRAQTMLCCIYRQLSPGVVAAYIKGVFNLGGDLIDYIAYNTAADTLLAIARAVDCAEAKRLTVMVQESNESTPMLQSSRSMSTHGIRSTSLDKGSHKRLSNNCCALCDKKTGLSSFVSTWDHCRICSRYVCSKCHVTKTIFAQPKNIKVACCKICILEAKNVRMDPRKPFPFVILAP</sequence>
<keyword evidence="2 4" id="KW-0863">Zinc-finger</keyword>
<protein>
    <recommendedName>
        <fullName evidence="5">FYVE-type domain-containing protein</fullName>
    </recommendedName>
</protein>
<dbReference type="InterPro" id="IPR023393">
    <property type="entry name" value="START-like_dom_sf"/>
</dbReference>
<evidence type="ECO:0000256" key="4">
    <source>
        <dbReference type="PROSITE-ProRule" id="PRU00091"/>
    </source>
</evidence>
<feature type="domain" description="FYVE-type" evidence="5">
    <location>
        <begin position="732"/>
        <end position="796"/>
    </location>
</feature>
<evidence type="ECO:0000256" key="2">
    <source>
        <dbReference type="ARBA" id="ARBA00022771"/>
    </source>
</evidence>
<keyword evidence="1" id="KW-0479">Metal-binding</keyword>
<dbReference type="Gene3D" id="3.30.530.20">
    <property type="match status" value="3"/>
</dbReference>